<organism evidence="1 2">
    <name type="scientific">Thelohanellus kitauei</name>
    <name type="common">Myxosporean</name>
    <dbReference type="NCBI Taxonomy" id="669202"/>
    <lineage>
        <taxon>Eukaryota</taxon>
        <taxon>Metazoa</taxon>
        <taxon>Cnidaria</taxon>
        <taxon>Myxozoa</taxon>
        <taxon>Myxosporea</taxon>
        <taxon>Bivalvulida</taxon>
        <taxon>Platysporina</taxon>
        <taxon>Myxobolidae</taxon>
        <taxon>Thelohanellus</taxon>
    </lineage>
</organism>
<gene>
    <name evidence="1" type="ORF">RF11_06116</name>
</gene>
<proteinExistence type="predicted"/>
<name>A0A0C2I6R4_THEKT</name>
<evidence type="ECO:0000313" key="1">
    <source>
        <dbReference type="EMBL" id="KII60893.1"/>
    </source>
</evidence>
<sequence length="128" mass="14744">MYFEDIFIGRFSRQGRLSPLFNISLRNQGNRVMNRLPRTNNNIEGWHRTFSSMVSANHQNIFAFLNVNKLENPFTDLKIDTAISITDVQGQRGERYDNFTNQITSIIDDSGNLSHLELLRSISYASSL</sequence>
<reference evidence="1 2" key="1">
    <citation type="journal article" date="2014" name="Genome Biol. Evol.">
        <title>The genome of the myxosporean Thelohanellus kitauei shows adaptations to nutrient acquisition within its fish host.</title>
        <authorList>
            <person name="Yang Y."/>
            <person name="Xiong J."/>
            <person name="Zhou Z."/>
            <person name="Huo F."/>
            <person name="Miao W."/>
            <person name="Ran C."/>
            <person name="Liu Y."/>
            <person name="Zhang J."/>
            <person name="Feng J."/>
            <person name="Wang M."/>
            <person name="Wang M."/>
            <person name="Wang L."/>
            <person name="Yao B."/>
        </authorList>
    </citation>
    <scope>NUCLEOTIDE SEQUENCE [LARGE SCALE GENOMIC DNA]</scope>
    <source>
        <strain evidence="1">Wuqing</strain>
    </source>
</reference>
<dbReference type="AlphaFoldDB" id="A0A0C2I6R4"/>
<accession>A0A0C2I6R4</accession>
<evidence type="ECO:0000313" key="2">
    <source>
        <dbReference type="Proteomes" id="UP000031668"/>
    </source>
</evidence>
<keyword evidence="2" id="KW-1185">Reference proteome</keyword>
<protein>
    <submittedName>
        <fullName evidence="1">Uncharacterized protein</fullName>
    </submittedName>
</protein>
<dbReference type="EMBL" id="JWZT01005397">
    <property type="protein sequence ID" value="KII60893.1"/>
    <property type="molecule type" value="Genomic_DNA"/>
</dbReference>
<dbReference type="Proteomes" id="UP000031668">
    <property type="component" value="Unassembled WGS sequence"/>
</dbReference>
<dbReference type="OrthoDB" id="10054162at2759"/>
<comment type="caution">
    <text evidence="1">The sequence shown here is derived from an EMBL/GenBank/DDBJ whole genome shotgun (WGS) entry which is preliminary data.</text>
</comment>